<dbReference type="SUPFAM" id="SSF57196">
    <property type="entry name" value="EGF/Laminin"/>
    <property type="match status" value="1"/>
</dbReference>
<evidence type="ECO:0000313" key="22">
    <source>
        <dbReference type="Proteomes" id="UP000018467"/>
    </source>
</evidence>
<feature type="region of interest" description="Disordered" evidence="15">
    <location>
        <begin position="901"/>
        <end position="920"/>
    </location>
</feature>
<feature type="chain" id="PRO_5017272248" evidence="16">
    <location>
        <begin position="23"/>
        <end position="1504"/>
    </location>
</feature>
<feature type="domain" description="NIDO" evidence="20">
    <location>
        <begin position="100"/>
        <end position="267"/>
    </location>
</feature>
<dbReference type="Bgee" id="ENSAMXG00000043001">
    <property type="expression patterns" value="Expressed in embryo and 11 other cell types or tissues"/>
</dbReference>
<feature type="signal peptide" evidence="16">
    <location>
        <begin position="1"/>
        <end position="22"/>
    </location>
</feature>
<dbReference type="PROSITE" id="PS01186">
    <property type="entry name" value="EGF_2"/>
    <property type="match status" value="3"/>
</dbReference>
<dbReference type="Pfam" id="PF12947">
    <property type="entry name" value="EGF_3"/>
    <property type="match status" value="1"/>
</dbReference>
<evidence type="ECO:0000256" key="8">
    <source>
        <dbReference type="ARBA" id="ARBA00022869"/>
    </source>
</evidence>
<dbReference type="Pfam" id="PF00086">
    <property type="entry name" value="Thyroglobulin_1"/>
    <property type="match status" value="6"/>
</dbReference>
<comment type="caution">
    <text evidence="12">Lacks conserved residue(s) required for the propagation of feature annotation.</text>
</comment>
<accession>A0A3B1IEU6</accession>
<dbReference type="SMART" id="SM00135">
    <property type="entry name" value="LY"/>
    <property type="match status" value="5"/>
</dbReference>
<feature type="domain" description="Thyroglobulin type-1" evidence="19">
    <location>
        <begin position="771"/>
        <end position="841"/>
    </location>
</feature>
<evidence type="ECO:0000259" key="19">
    <source>
        <dbReference type="PROSITE" id="PS51162"/>
    </source>
</evidence>
<feature type="compositionally biased region" description="Polar residues" evidence="15">
    <location>
        <begin position="1052"/>
        <end position="1061"/>
    </location>
</feature>
<feature type="domain" description="EGF-like" evidence="17">
    <location>
        <begin position="713"/>
        <end position="755"/>
    </location>
</feature>
<feature type="region of interest" description="Disordered" evidence="15">
    <location>
        <begin position="1048"/>
        <end position="1091"/>
    </location>
</feature>
<dbReference type="SMART" id="SM00211">
    <property type="entry name" value="TY"/>
    <property type="match status" value="6"/>
</dbReference>
<feature type="disulfide bond" evidence="14">
    <location>
        <begin position="810"/>
        <end position="817"/>
    </location>
</feature>
<keyword evidence="6" id="KW-0677">Repeat</keyword>
<dbReference type="InterPro" id="IPR006605">
    <property type="entry name" value="G2_nidogen/fibulin_G2F"/>
</dbReference>
<dbReference type="CDD" id="cd00191">
    <property type="entry name" value="TY"/>
    <property type="match status" value="6"/>
</dbReference>
<feature type="domain" description="Thyroglobulin type-1" evidence="19">
    <location>
        <begin position="1149"/>
        <end position="1217"/>
    </location>
</feature>
<feature type="repeat" description="LDL-receptor class B" evidence="13">
    <location>
        <begin position="1331"/>
        <end position="1373"/>
    </location>
</feature>
<dbReference type="InterPro" id="IPR036857">
    <property type="entry name" value="Thyroglobulin_1_sf"/>
</dbReference>
<evidence type="ECO:0000256" key="15">
    <source>
        <dbReference type="SAM" id="MobiDB-lite"/>
    </source>
</evidence>
<organism evidence="21 22">
    <name type="scientific">Astyanax mexicanus</name>
    <name type="common">Blind cave fish</name>
    <name type="synonym">Astyanax fasciatus mexicanus</name>
    <dbReference type="NCBI Taxonomy" id="7994"/>
    <lineage>
        <taxon>Eukaryota</taxon>
        <taxon>Metazoa</taxon>
        <taxon>Chordata</taxon>
        <taxon>Craniata</taxon>
        <taxon>Vertebrata</taxon>
        <taxon>Euteleostomi</taxon>
        <taxon>Actinopterygii</taxon>
        <taxon>Neopterygii</taxon>
        <taxon>Teleostei</taxon>
        <taxon>Ostariophysi</taxon>
        <taxon>Characiformes</taxon>
        <taxon>Characoidei</taxon>
        <taxon>Acestrorhamphidae</taxon>
        <taxon>Acestrorhamphinae</taxon>
        <taxon>Astyanax</taxon>
    </lineage>
</organism>
<dbReference type="GO" id="GO:0007160">
    <property type="term" value="P:cell-matrix adhesion"/>
    <property type="evidence" value="ECO:0007669"/>
    <property type="project" value="InterPro"/>
</dbReference>
<reference evidence="22" key="1">
    <citation type="submission" date="2013-03" db="EMBL/GenBank/DDBJ databases">
        <authorList>
            <person name="Jeffery W."/>
            <person name="Warren W."/>
            <person name="Wilson R.K."/>
        </authorList>
    </citation>
    <scope>NUCLEOTIDE SEQUENCE</scope>
    <source>
        <strain evidence="22">female</strain>
    </source>
</reference>
<evidence type="ECO:0000256" key="14">
    <source>
        <dbReference type="PROSITE-ProRule" id="PRU00500"/>
    </source>
</evidence>
<dbReference type="Gene3D" id="2.40.155.10">
    <property type="entry name" value="Green fluorescent protein"/>
    <property type="match status" value="1"/>
</dbReference>
<dbReference type="InterPro" id="IPR049883">
    <property type="entry name" value="NOTCH1_EGF-like"/>
</dbReference>
<dbReference type="Gene3D" id="2.120.10.30">
    <property type="entry name" value="TolB, C-terminal domain"/>
    <property type="match status" value="1"/>
</dbReference>
<keyword evidence="3" id="KW-0272">Extracellular matrix</keyword>
<comment type="subcellular location">
    <subcellularLocation>
        <location evidence="1">Secreted</location>
        <location evidence="1">Extracellular space</location>
        <location evidence="1">Extracellular matrix</location>
        <location evidence="1">Basement membrane</location>
    </subcellularLocation>
</comment>
<dbReference type="PROSITE" id="PS51257">
    <property type="entry name" value="PROKAR_LIPOPROTEIN"/>
    <property type="match status" value="1"/>
</dbReference>
<dbReference type="PANTHER" id="PTHR12352:SF3">
    <property type="entry name" value="NIDOGEN-2"/>
    <property type="match status" value="1"/>
</dbReference>
<evidence type="ECO:0000256" key="16">
    <source>
        <dbReference type="SAM" id="SignalP"/>
    </source>
</evidence>
<evidence type="ECO:0000256" key="10">
    <source>
        <dbReference type="ARBA" id="ARBA00023157"/>
    </source>
</evidence>
<dbReference type="CDD" id="cd00255">
    <property type="entry name" value="nidG2"/>
    <property type="match status" value="1"/>
</dbReference>
<dbReference type="CDD" id="cd00054">
    <property type="entry name" value="EGF_CA"/>
    <property type="match status" value="2"/>
</dbReference>
<dbReference type="GO" id="GO:0005615">
    <property type="term" value="C:extracellular space"/>
    <property type="evidence" value="ECO:0007669"/>
    <property type="project" value="TreeGrafter"/>
</dbReference>
<feature type="region of interest" description="Disordered" evidence="15">
    <location>
        <begin position="828"/>
        <end position="868"/>
    </location>
</feature>
<feature type="domain" description="EGF-like" evidence="17">
    <location>
        <begin position="400"/>
        <end position="440"/>
    </location>
</feature>
<dbReference type="InterPro" id="IPR003886">
    <property type="entry name" value="NIDO_dom"/>
</dbReference>
<dbReference type="PROSITE" id="PS00010">
    <property type="entry name" value="ASX_HYDROXYL"/>
    <property type="match status" value="1"/>
</dbReference>
<keyword evidence="10 14" id="KW-1015">Disulfide bond</keyword>
<feature type="domain" description="Thyroglobulin type-1" evidence="19">
    <location>
        <begin position="848"/>
        <end position="916"/>
    </location>
</feature>
<keyword evidence="11" id="KW-0325">Glycoprotein</keyword>
<dbReference type="FunFam" id="4.10.800.10:FF:000001">
    <property type="entry name" value="Testican-3 isoform 2"/>
    <property type="match status" value="1"/>
</dbReference>
<dbReference type="PROSITE" id="PS51220">
    <property type="entry name" value="NIDO"/>
    <property type="match status" value="1"/>
</dbReference>
<feature type="domain" description="Thyroglobulin type-1" evidence="19">
    <location>
        <begin position="1070"/>
        <end position="1138"/>
    </location>
</feature>
<evidence type="ECO:0000259" key="17">
    <source>
        <dbReference type="PROSITE" id="PS50026"/>
    </source>
</evidence>
<feature type="repeat" description="LDL-receptor class B" evidence="13">
    <location>
        <begin position="1374"/>
        <end position="1418"/>
    </location>
</feature>
<feature type="compositionally biased region" description="Polar residues" evidence="15">
    <location>
        <begin position="977"/>
        <end position="986"/>
    </location>
</feature>
<dbReference type="InterPro" id="IPR000716">
    <property type="entry name" value="Thyroglobulin_1"/>
</dbReference>
<dbReference type="InterPro" id="IPR024731">
    <property type="entry name" value="NELL2-like_EGF"/>
</dbReference>
<evidence type="ECO:0000256" key="9">
    <source>
        <dbReference type="ARBA" id="ARBA00022889"/>
    </source>
</evidence>
<dbReference type="PANTHER" id="PTHR12352">
    <property type="entry name" value="SECRETED MODULAR CALCIUM-BINDING PROTEIN"/>
    <property type="match status" value="1"/>
</dbReference>
<feature type="disulfide bond" evidence="14">
    <location>
        <begin position="885"/>
        <end position="892"/>
    </location>
</feature>
<feature type="compositionally biased region" description="Basic and acidic residues" evidence="15">
    <location>
        <begin position="843"/>
        <end position="859"/>
    </location>
</feature>
<dbReference type="FunFam" id="2.10.25.10:FF:000139">
    <property type="entry name" value="Fibulin-1"/>
    <property type="match status" value="1"/>
</dbReference>
<dbReference type="InParanoid" id="A0A3B1IEU6"/>
<evidence type="ECO:0000256" key="1">
    <source>
        <dbReference type="ARBA" id="ARBA00004302"/>
    </source>
</evidence>
<dbReference type="SUPFAM" id="SSF57610">
    <property type="entry name" value="Thyroglobulin type-1 domain"/>
    <property type="match status" value="6"/>
</dbReference>
<dbReference type="GO" id="GO:0005604">
    <property type="term" value="C:basement membrane"/>
    <property type="evidence" value="ECO:0007669"/>
    <property type="project" value="UniProtKB-SubCell"/>
</dbReference>
<name>A0A3B1IEU6_ASTMX</name>
<dbReference type="SUPFAM" id="SSF54511">
    <property type="entry name" value="GFP-like"/>
    <property type="match status" value="1"/>
</dbReference>
<dbReference type="Pfam" id="PF07474">
    <property type="entry name" value="G2F"/>
    <property type="match status" value="1"/>
</dbReference>
<keyword evidence="22" id="KW-1185">Reference proteome</keyword>
<dbReference type="InterPro" id="IPR001881">
    <property type="entry name" value="EGF-like_Ca-bd_dom"/>
</dbReference>
<dbReference type="SMART" id="SM00682">
    <property type="entry name" value="G2F"/>
    <property type="match status" value="1"/>
</dbReference>
<evidence type="ECO:0000256" key="6">
    <source>
        <dbReference type="ARBA" id="ARBA00022737"/>
    </source>
</evidence>
<feature type="disulfide bond" evidence="14">
    <location>
        <begin position="957"/>
        <end position="964"/>
    </location>
</feature>
<proteinExistence type="predicted"/>
<dbReference type="PROSITE" id="PS50026">
    <property type="entry name" value="EGF_3"/>
    <property type="match status" value="3"/>
</dbReference>
<evidence type="ECO:0000313" key="21">
    <source>
        <dbReference type="Ensembl" id="ENSAMXP00000028442.1"/>
    </source>
</evidence>
<evidence type="ECO:0000256" key="3">
    <source>
        <dbReference type="ARBA" id="ARBA00022530"/>
    </source>
</evidence>
<dbReference type="Pfam" id="PF07645">
    <property type="entry name" value="EGF_CA"/>
    <property type="match status" value="1"/>
</dbReference>
<feature type="disulfide bond" evidence="14">
    <location>
        <begin position="1032"/>
        <end position="1039"/>
    </location>
</feature>
<dbReference type="GeneTree" id="ENSGT00940000157901"/>
<dbReference type="Ensembl" id="ENSAMXT00000048083.1">
    <property type="protein sequence ID" value="ENSAMXP00000028442.1"/>
    <property type="gene ID" value="ENSAMXG00000043001.1"/>
</dbReference>
<reference evidence="22" key="2">
    <citation type="journal article" date="2014" name="Nat. Commun.">
        <title>The cavefish genome reveals candidate genes for eye loss.</title>
        <authorList>
            <person name="McGaugh S.E."/>
            <person name="Gross J.B."/>
            <person name="Aken B."/>
            <person name="Blin M."/>
            <person name="Borowsky R."/>
            <person name="Chalopin D."/>
            <person name="Hinaux H."/>
            <person name="Jeffery W.R."/>
            <person name="Keene A."/>
            <person name="Ma L."/>
            <person name="Minx P."/>
            <person name="Murphy D."/>
            <person name="O'Quin K.E."/>
            <person name="Retaux S."/>
            <person name="Rohner N."/>
            <person name="Searle S.M."/>
            <person name="Stahl B.A."/>
            <person name="Tabin C."/>
            <person name="Volff J.N."/>
            <person name="Yoshizawa M."/>
            <person name="Warren W.C."/>
        </authorList>
    </citation>
    <scope>NUCLEOTIDE SEQUENCE [LARGE SCALE GENOMIC DNA]</scope>
    <source>
        <strain evidence="22">female</strain>
    </source>
</reference>
<dbReference type="PROSITE" id="PS00484">
    <property type="entry name" value="THYROGLOBULIN_1_1"/>
    <property type="match status" value="6"/>
</dbReference>
<dbReference type="InterPro" id="IPR051950">
    <property type="entry name" value="Dev_reg/Prot_inhib"/>
</dbReference>
<feature type="region of interest" description="Disordered" evidence="15">
    <location>
        <begin position="975"/>
        <end position="1020"/>
    </location>
</feature>
<dbReference type="Proteomes" id="UP000018467">
    <property type="component" value="Unassembled WGS sequence"/>
</dbReference>
<keyword evidence="8" id="KW-0084">Basement membrane</keyword>
<dbReference type="Gene3D" id="4.10.800.10">
    <property type="entry name" value="Thyroglobulin type-1"/>
    <property type="match status" value="6"/>
</dbReference>
<dbReference type="InterPro" id="IPR000152">
    <property type="entry name" value="EGF-type_Asp/Asn_hydroxyl_site"/>
</dbReference>
<evidence type="ECO:0000259" key="18">
    <source>
        <dbReference type="PROSITE" id="PS50993"/>
    </source>
</evidence>
<keyword evidence="2" id="KW-0964">Secreted</keyword>
<feature type="region of interest" description="Disordered" evidence="15">
    <location>
        <begin position="291"/>
        <end position="347"/>
    </location>
</feature>
<keyword evidence="7" id="KW-0106">Calcium</keyword>
<dbReference type="SMART" id="SM00179">
    <property type="entry name" value="EGF_CA"/>
    <property type="match status" value="3"/>
</dbReference>
<evidence type="ECO:0000256" key="4">
    <source>
        <dbReference type="ARBA" id="ARBA00022536"/>
    </source>
</evidence>
<dbReference type="PROSITE" id="PS50993">
    <property type="entry name" value="NIDOGEN_G2"/>
    <property type="match status" value="1"/>
</dbReference>
<dbReference type="PROSITE" id="PS51120">
    <property type="entry name" value="LDLRB"/>
    <property type="match status" value="3"/>
</dbReference>
<dbReference type="InterPro" id="IPR009017">
    <property type="entry name" value="GFP"/>
</dbReference>
<dbReference type="SMART" id="SM00181">
    <property type="entry name" value="EGF"/>
    <property type="match status" value="3"/>
</dbReference>
<dbReference type="STRING" id="7994.ENSAMXP00000028442"/>
<evidence type="ECO:0000259" key="20">
    <source>
        <dbReference type="PROSITE" id="PS51220"/>
    </source>
</evidence>
<dbReference type="InterPro" id="IPR000033">
    <property type="entry name" value="LDLR_classB_rpt"/>
</dbReference>
<feature type="compositionally biased region" description="Basic and acidic residues" evidence="15">
    <location>
        <begin position="1065"/>
        <end position="1081"/>
    </location>
</feature>
<evidence type="ECO:0000256" key="7">
    <source>
        <dbReference type="ARBA" id="ARBA00022837"/>
    </source>
</evidence>
<dbReference type="SMART" id="SM00539">
    <property type="entry name" value="NIDO"/>
    <property type="match status" value="1"/>
</dbReference>
<dbReference type="Pfam" id="PF06119">
    <property type="entry name" value="NIDO"/>
    <property type="match status" value="1"/>
</dbReference>
<feature type="disulfide bond" evidence="14">
    <location>
        <begin position="1187"/>
        <end position="1194"/>
    </location>
</feature>
<evidence type="ECO:0000256" key="13">
    <source>
        <dbReference type="PROSITE-ProRule" id="PRU00461"/>
    </source>
</evidence>
<protein>
    <submittedName>
        <fullName evidence="21">Nidogen 2</fullName>
    </submittedName>
</protein>
<feature type="domain" description="Thyroglobulin type-1" evidence="19">
    <location>
        <begin position="995"/>
        <end position="1063"/>
    </location>
</feature>
<dbReference type="SUPFAM" id="SSF63825">
    <property type="entry name" value="YWTD domain"/>
    <property type="match status" value="1"/>
</dbReference>
<dbReference type="Pfam" id="PF00058">
    <property type="entry name" value="Ldl_recept_b"/>
    <property type="match status" value="2"/>
</dbReference>
<dbReference type="InterPro" id="IPR000742">
    <property type="entry name" value="EGF"/>
</dbReference>
<evidence type="ECO:0000256" key="5">
    <source>
        <dbReference type="ARBA" id="ARBA00022729"/>
    </source>
</evidence>
<feature type="repeat" description="LDL-receptor class B" evidence="13">
    <location>
        <begin position="1287"/>
        <end position="1330"/>
    </location>
</feature>
<feature type="compositionally biased region" description="Basic and acidic residues" evidence="15">
    <location>
        <begin position="990"/>
        <end position="1006"/>
    </location>
</feature>
<dbReference type="FunFam" id="2.120.10.30:FF:000241">
    <property type="entry name" value="Low-density lipoprotein receptor-related protein 6"/>
    <property type="match status" value="1"/>
</dbReference>
<dbReference type="GO" id="GO:0005509">
    <property type="term" value="F:calcium ion binding"/>
    <property type="evidence" value="ECO:0007669"/>
    <property type="project" value="InterPro"/>
</dbReference>
<keyword evidence="9" id="KW-0130">Cell adhesion</keyword>
<keyword evidence="5 16" id="KW-0732">Signal</keyword>
<reference evidence="21" key="3">
    <citation type="submission" date="2025-08" db="UniProtKB">
        <authorList>
            <consortium name="Ensembl"/>
        </authorList>
    </citation>
    <scope>IDENTIFICATION</scope>
</reference>
<feature type="domain" description="EGF-like" evidence="17">
    <location>
        <begin position="671"/>
        <end position="712"/>
    </location>
</feature>
<feature type="domain" description="Thyroglobulin type-1" evidence="19">
    <location>
        <begin position="920"/>
        <end position="988"/>
    </location>
</feature>
<sequence>MRSRTAGLVLLQLSLTACCVSAIHRTDLFPYGPINGDLTLHEGDDETSPVLTLTKPMFFYETAFSNLYVATNGIISTQDLPMEKQYVDDGFPTEFPVIAPFLADIDTSNGKGAIYYRQTESPSVLNRVATEVQRGFPGTIFTPTHAVIATWENVAAYEETGRSSESPRRVNTFQAVVAYDETSTYALFLYPEDGLQFFGTRPKETFNVEIELTARVGFTRGEFPYFFFSRTEGPYYSVTTHEQSVKNLYQLSNVQVPGVWLFHIGSSYTFENVIPAANDDTFDDEQEYIVDPDFQNPSVPEFSEPDQDPPHLQPYGGDATLTSDPQTHDAAPAVAGPEEYPPPKTRHLHPQEVVQPQHPQHPLPEHTLLEAFPHGPEGEVISVEEDINFDSGVIQYSPENRETCERYGQQCSQNGYCTDYSSGYCCHCHAGFYGNGRHCLPNGAPHRVNGKVSGTVKVGGTALRLDDILLHAYIVVGDGRAYTAISEVPEPLGWALMPVAPIGGLFGWLFALKLPNSHNGFNITGAEFTRHAEVIFYPGNQRLSIVQTGRGLDSENYLNVDTRLEGSVPFIAPGASLQMEPYLETYQYSPSLITSSSVREYTVVSAESGAETFSFQLRQNITYRDCRHAPRSAPQTLQLNVERIFVMYIKEERILRYAITNKIGQVGGGEQVNPCYSGNHDCDTTAQCLPGEGSSFSCQCATGYTGDGRSCYDVDECVEGLSVCGSQSECVNLPGSHTCRCLSGYEFEQDGRTCRDVDEYGHCHHQHERPKTQCEQHRDSLQRGSDDGLTLEGAFVPECDEQGQYRPQQCHGSTGHCWCVDSRGQERQGTRTPPGSPQFNCDAPERPKTQCEQHRDSLQRGDGSPPVGAYVPQCDDQGQYRPQQCHGSTGHCWCVDSRGQERQGTRTPPGSPRFNCDRPKTQCEQHRDSLQRGDGSPPVGAFVPECDEQGQYRPQQCHGSTGHCWCVDIRGQERQGTRTPPGSPQFNCDAPERPKTQCEQHRDSLQRGDGSPPVGAYVPQCDDQGQYRQQQCHGSTGHCWCVDSRGQERQGTRTPPGSPQFNCDAPERPKTQCEQHRDSLQRGDGSPPIGAYVPQCDEQGQYRPQQCHGSTGHCWCVDSRGQERQGTRTPPGTSPYNCDAPVVPTQRPETVCERWRASLLEHYGGRPSPQQYLPQCDSAGEFNPVQCYGDSSYCWCVDRDGREVAGTRSNDPVKPACIPTVAPPTMRPLPRPDVTPPPSGVSLLYAQGQQIGVLPLNGTRMDKGRASVLLTLHSAIVVALDYDCRERKVYWTDLSGRTISRAALEPGAEPEILINTGLMSPEGLAVDVARRRLFWVDSTPDKIETANLDGSGRRILFNTDLVNPRAIVVDSRSGTLFWTDWNREAPKIESSTVDGHNRRVLVREGIGLPNALTYDSTARRVCWADAGTKRLECVAPDGSDRRVLQSNLNYPFSMVFFSNHYYYTDWRRDGVLSVSRDSPQSTEEYLPDQRSHLYGITVASTSCL</sequence>
<evidence type="ECO:0000256" key="2">
    <source>
        <dbReference type="ARBA" id="ARBA00022525"/>
    </source>
</evidence>
<feature type="domain" description="Nidogen G2 beta-barrel" evidence="18">
    <location>
        <begin position="444"/>
        <end position="673"/>
    </location>
</feature>
<feature type="disulfide bond" evidence="14">
    <location>
        <begin position="1107"/>
        <end position="1114"/>
    </location>
</feature>
<keyword evidence="4 12" id="KW-0245">EGF-like domain</keyword>
<dbReference type="InterPro" id="IPR011042">
    <property type="entry name" value="6-blade_b-propeller_TolB-like"/>
</dbReference>
<reference evidence="21" key="4">
    <citation type="submission" date="2025-09" db="UniProtKB">
        <authorList>
            <consortium name="Ensembl"/>
        </authorList>
    </citation>
    <scope>IDENTIFICATION</scope>
</reference>
<feature type="compositionally biased region" description="Polar residues" evidence="15">
    <location>
        <begin position="830"/>
        <end position="839"/>
    </location>
</feature>
<dbReference type="Gene3D" id="2.10.25.10">
    <property type="entry name" value="Laminin"/>
    <property type="match status" value="2"/>
</dbReference>
<dbReference type="PROSITE" id="PS51162">
    <property type="entry name" value="THYROGLOBULIN_1_2"/>
    <property type="match status" value="6"/>
</dbReference>
<evidence type="ECO:0000256" key="12">
    <source>
        <dbReference type="PROSITE-ProRule" id="PRU00076"/>
    </source>
</evidence>
<evidence type="ECO:0000256" key="11">
    <source>
        <dbReference type="ARBA" id="ARBA00023180"/>
    </source>
</evidence>